<dbReference type="AlphaFoldDB" id="A0A6J7JIE8"/>
<dbReference type="Gene3D" id="3.10.310.50">
    <property type="match status" value="1"/>
</dbReference>
<proteinExistence type="predicted"/>
<gene>
    <name evidence="1" type="ORF">UFOPK3752_01155</name>
</gene>
<dbReference type="InterPro" id="IPR033437">
    <property type="entry name" value="DUF5130"/>
</dbReference>
<dbReference type="Pfam" id="PF17174">
    <property type="entry name" value="DUF5130"/>
    <property type="match status" value="1"/>
</dbReference>
<reference evidence="1" key="1">
    <citation type="submission" date="2020-05" db="EMBL/GenBank/DDBJ databases">
        <authorList>
            <person name="Chiriac C."/>
            <person name="Salcher M."/>
            <person name="Ghai R."/>
            <person name="Kavagutti S V."/>
        </authorList>
    </citation>
    <scope>NUCLEOTIDE SEQUENCE</scope>
</reference>
<sequence>MPVQPGDGFTSEQRAELAHLLASADAATGLSFRLRVGGLAEGRTSAEDALAAEGVRASDTVLIAIDPGSRVLEIVTGTRAAARLTDRSCALAALAMTSSFSAGDLVGGIRNGIQVLADHAAAQPTVHLDTF</sequence>
<organism evidence="1">
    <name type="scientific">freshwater metagenome</name>
    <dbReference type="NCBI Taxonomy" id="449393"/>
    <lineage>
        <taxon>unclassified sequences</taxon>
        <taxon>metagenomes</taxon>
        <taxon>ecological metagenomes</taxon>
    </lineage>
</organism>
<name>A0A6J7JIE8_9ZZZZ</name>
<protein>
    <submittedName>
        <fullName evidence="1">Unannotated protein</fullName>
    </submittedName>
</protein>
<dbReference type="EMBL" id="CAFBND010000040">
    <property type="protein sequence ID" value="CAB4942589.1"/>
    <property type="molecule type" value="Genomic_DNA"/>
</dbReference>
<evidence type="ECO:0000313" key="1">
    <source>
        <dbReference type="EMBL" id="CAB4942589.1"/>
    </source>
</evidence>
<accession>A0A6J7JIE8</accession>